<dbReference type="Proteomes" id="UP001186944">
    <property type="component" value="Unassembled WGS sequence"/>
</dbReference>
<comment type="similarity">
    <text evidence="1">Belongs to the calycin superfamily. Fatty-acid binding protein (FABP) family.</text>
</comment>
<name>A0AA88XLW0_PINIB</name>
<proteinExistence type="inferred from homology"/>
<dbReference type="InterPro" id="IPR012674">
    <property type="entry name" value="Calycin"/>
</dbReference>
<gene>
    <name evidence="2" type="ORF">FSP39_010453</name>
</gene>
<dbReference type="EMBL" id="VSWD01000011">
    <property type="protein sequence ID" value="KAK3087772.1"/>
    <property type="molecule type" value="Genomic_DNA"/>
</dbReference>
<protein>
    <submittedName>
        <fullName evidence="2">Uncharacterized protein</fullName>
    </submittedName>
</protein>
<dbReference type="PRINTS" id="PR00178">
    <property type="entry name" value="FATTYACIDBP"/>
</dbReference>
<evidence type="ECO:0000256" key="1">
    <source>
        <dbReference type="ARBA" id="ARBA00008390"/>
    </source>
</evidence>
<dbReference type="InterPro" id="IPR000463">
    <property type="entry name" value="Fatty_acid-bd"/>
</dbReference>
<organism evidence="2 3">
    <name type="scientific">Pinctada imbricata</name>
    <name type="common">Atlantic pearl-oyster</name>
    <name type="synonym">Pinctada martensii</name>
    <dbReference type="NCBI Taxonomy" id="66713"/>
    <lineage>
        <taxon>Eukaryota</taxon>
        <taxon>Metazoa</taxon>
        <taxon>Spiralia</taxon>
        <taxon>Lophotrochozoa</taxon>
        <taxon>Mollusca</taxon>
        <taxon>Bivalvia</taxon>
        <taxon>Autobranchia</taxon>
        <taxon>Pteriomorphia</taxon>
        <taxon>Pterioida</taxon>
        <taxon>Pterioidea</taxon>
        <taxon>Pteriidae</taxon>
        <taxon>Pinctada</taxon>
    </lineage>
</organism>
<accession>A0AA88XLW0</accession>
<dbReference type="PANTHER" id="PTHR11955">
    <property type="entry name" value="FATTY ACID BINDING PROTEIN"/>
    <property type="match status" value="1"/>
</dbReference>
<comment type="caution">
    <text evidence="2">The sequence shown here is derived from an EMBL/GenBank/DDBJ whole genome shotgun (WGS) entry which is preliminary data.</text>
</comment>
<dbReference type="AlphaFoldDB" id="A0AA88XLW0"/>
<evidence type="ECO:0000313" key="2">
    <source>
        <dbReference type="EMBL" id="KAK3087772.1"/>
    </source>
</evidence>
<reference evidence="2" key="1">
    <citation type="submission" date="2019-08" db="EMBL/GenBank/DDBJ databases">
        <title>The improved chromosome-level genome for the pearl oyster Pinctada fucata martensii using PacBio sequencing and Hi-C.</title>
        <authorList>
            <person name="Zheng Z."/>
        </authorList>
    </citation>
    <scope>NUCLEOTIDE SEQUENCE</scope>
    <source>
        <strain evidence="2">ZZ-2019</strain>
        <tissue evidence="2">Adductor muscle</tissue>
    </source>
</reference>
<dbReference type="SUPFAM" id="SSF50814">
    <property type="entry name" value="Lipocalins"/>
    <property type="match status" value="1"/>
</dbReference>
<dbReference type="CDD" id="cd00742">
    <property type="entry name" value="FABP"/>
    <property type="match status" value="1"/>
</dbReference>
<evidence type="ECO:0000313" key="3">
    <source>
        <dbReference type="Proteomes" id="UP001186944"/>
    </source>
</evidence>
<dbReference type="Gene3D" id="2.40.128.20">
    <property type="match status" value="1"/>
</dbReference>
<dbReference type="GO" id="GO:0008289">
    <property type="term" value="F:lipid binding"/>
    <property type="evidence" value="ECO:0007669"/>
    <property type="project" value="UniProtKB-KW"/>
</dbReference>
<keyword evidence="3" id="KW-1185">Reference proteome</keyword>
<sequence length="125" mass="13913">MSELDSFMGTWNEVDKEGFEEMAKALGLPAEKKQLYDMKTCISYSRDGDTWKINVGSVDHGSEAGRQFTFKLGESYPSADLDGSSMQSMVSADGPKLVEKHTSENGLEMDITRWIENGNMKVVCE</sequence>
<dbReference type="InterPro" id="IPR031259">
    <property type="entry name" value="ILBP"/>
</dbReference>